<reference evidence="2" key="1">
    <citation type="submission" date="2021-01" db="EMBL/GenBank/DDBJ databases">
        <authorList>
            <person name="Kaushik A."/>
        </authorList>
    </citation>
    <scope>NUCLEOTIDE SEQUENCE</scope>
    <source>
        <strain evidence="2">AG4-R118</strain>
        <strain evidence="3">AG4-RS23</strain>
    </source>
</reference>
<evidence type="ECO:0000313" key="3">
    <source>
        <dbReference type="EMBL" id="CAE6488105.1"/>
    </source>
</evidence>
<comment type="caution">
    <text evidence="2">The sequence shown here is derived from an EMBL/GenBank/DDBJ whole genome shotgun (WGS) entry which is preliminary data.</text>
</comment>
<dbReference type="Gene3D" id="3.30.43.10">
    <property type="entry name" value="Uridine Diphospho-n-acetylenolpyruvylglucosamine Reductase, domain 2"/>
    <property type="match status" value="1"/>
</dbReference>
<dbReference type="GO" id="GO:0005739">
    <property type="term" value="C:mitochondrion"/>
    <property type="evidence" value="ECO:0007669"/>
    <property type="project" value="TreeGrafter"/>
</dbReference>
<sequence>MFKSILQLDEFEKIFDDDVPNSIKDLLRNYARSVDGSDISDRETKASLVSHTTKAQGISSALSQLRIQLLKLATCHSVGRKPKHPLLPLPPSPHFHHLATTLAHNLEPFPEVLEADGKPMDHVKPGTKFQNWGRTVENTPAFTFVARTEVGLCNLVKWAAGAKKKVRVAGYRHTWSDFYSSDNEVLVMLLPIKVLTDLPSYSPSMEEIQKQSDLVGIRVVSSDSKGALCTVKAGTTNEMFREWCLQNRRWCLPFNVIMVEITIGGSNGPICHGAGLSTTTLSDLVAEFHYIDPHGNPKTISDPDQLRAASGCFGLLGICTALTLRLDAMSMAVMNPVKVPLVLAIPPPVGYKIPDAIDMSDITPGDLENARQQFIKRCEEDYYLEWFWYPMTKDVWINTWKKVDDAAAIQSLQPYPSPFDALVQWGQGWLAEQIINTELFGSLSGRMQAFLFGQVTLGAMPNIPEPQNAIRTLTSEALHFRRGIQNMRCLDSEWEIPIPEAPNNPGKRDYSSIQRAWWDAISLFYSRDDVPMRLALEMRLTGGSNVILAPQRGNDLGTTSIEVLTIPTTPRDQWQSFLQQIADAWTSYTDSNGVPLNSRPHWAKEWAGLNIRGQSIEQYLKETAYKDAIPEFREMLEKIAAAQGTTVTDMRDRFGNPLLERLLF</sequence>
<dbReference type="InterPro" id="IPR016166">
    <property type="entry name" value="FAD-bd_PCMH"/>
</dbReference>
<proteinExistence type="predicted"/>
<dbReference type="PANTHER" id="PTHR43762">
    <property type="entry name" value="L-GULONOLACTONE OXIDASE"/>
    <property type="match status" value="1"/>
</dbReference>
<dbReference type="InterPro" id="IPR016169">
    <property type="entry name" value="FAD-bd_PCMH_sub2"/>
</dbReference>
<dbReference type="Proteomes" id="UP000663861">
    <property type="component" value="Unassembled WGS sequence"/>
</dbReference>
<dbReference type="InterPro" id="IPR010031">
    <property type="entry name" value="FAD_lactone_oxidase-like"/>
</dbReference>
<dbReference type="PANTHER" id="PTHR43762:SF1">
    <property type="entry name" value="D-ARABINONO-1,4-LACTONE OXIDASE"/>
    <property type="match status" value="1"/>
</dbReference>
<organism evidence="2 4">
    <name type="scientific">Rhizoctonia solani</name>
    <dbReference type="NCBI Taxonomy" id="456999"/>
    <lineage>
        <taxon>Eukaryota</taxon>
        <taxon>Fungi</taxon>
        <taxon>Dikarya</taxon>
        <taxon>Basidiomycota</taxon>
        <taxon>Agaricomycotina</taxon>
        <taxon>Agaricomycetes</taxon>
        <taxon>Cantharellales</taxon>
        <taxon>Ceratobasidiaceae</taxon>
        <taxon>Rhizoctonia</taxon>
    </lineage>
</organism>
<evidence type="ECO:0000313" key="4">
    <source>
        <dbReference type="Proteomes" id="UP000663888"/>
    </source>
</evidence>
<dbReference type="PROSITE" id="PS51387">
    <property type="entry name" value="FAD_PCMH"/>
    <property type="match status" value="1"/>
</dbReference>
<dbReference type="SUPFAM" id="SSF56176">
    <property type="entry name" value="FAD-binding/transporter-associated domain-like"/>
    <property type="match status" value="1"/>
</dbReference>
<evidence type="ECO:0000313" key="2">
    <source>
        <dbReference type="EMBL" id="CAE6465741.1"/>
    </source>
</evidence>
<accession>A0A8H3GTP7</accession>
<dbReference type="InterPro" id="IPR016167">
    <property type="entry name" value="FAD-bd_PCMH_sub1"/>
</dbReference>
<feature type="domain" description="FAD-binding PCMH-type" evidence="1">
    <location>
        <begin position="136"/>
        <end position="329"/>
    </location>
</feature>
<dbReference type="InterPro" id="IPR036318">
    <property type="entry name" value="FAD-bd_PCMH-like_sf"/>
</dbReference>
<dbReference type="Proteomes" id="UP000663888">
    <property type="component" value="Unassembled WGS sequence"/>
</dbReference>
<name>A0A8H3GTP7_9AGAM</name>
<dbReference type="GO" id="GO:0003885">
    <property type="term" value="F:D-arabinono-1,4-lactone oxidase activity"/>
    <property type="evidence" value="ECO:0007669"/>
    <property type="project" value="TreeGrafter"/>
</dbReference>
<dbReference type="GO" id="GO:0071949">
    <property type="term" value="F:FAD binding"/>
    <property type="evidence" value="ECO:0007669"/>
    <property type="project" value="InterPro"/>
</dbReference>
<dbReference type="EMBL" id="CAJMWX010001076">
    <property type="protein sequence ID" value="CAE6465741.1"/>
    <property type="molecule type" value="Genomic_DNA"/>
</dbReference>
<protein>
    <recommendedName>
        <fullName evidence="1">FAD-binding PCMH-type domain-containing protein</fullName>
    </recommendedName>
</protein>
<dbReference type="EMBL" id="CAJMWY010002386">
    <property type="protein sequence ID" value="CAE6488105.1"/>
    <property type="molecule type" value="Genomic_DNA"/>
</dbReference>
<evidence type="ECO:0000259" key="1">
    <source>
        <dbReference type="PROSITE" id="PS51387"/>
    </source>
</evidence>
<dbReference type="Gene3D" id="3.30.465.10">
    <property type="match status" value="1"/>
</dbReference>
<gene>
    <name evidence="3" type="ORF">RDB_LOCUS107622</name>
    <name evidence="2" type="ORF">RDB_LOCUS98226</name>
</gene>
<dbReference type="AlphaFoldDB" id="A0A8H3GTP7"/>